<feature type="transmembrane region" description="Helical" evidence="1">
    <location>
        <begin position="50"/>
        <end position="68"/>
    </location>
</feature>
<dbReference type="eggNOG" id="ENOG5031WUC">
    <property type="taxonomic scope" value="Bacteria"/>
</dbReference>
<feature type="transmembrane region" description="Helical" evidence="1">
    <location>
        <begin position="74"/>
        <end position="94"/>
    </location>
</feature>
<evidence type="ECO:0000313" key="3">
    <source>
        <dbReference type="Proteomes" id="UP000001444"/>
    </source>
</evidence>
<dbReference type="STRING" id="680198.SCAB_56431"/>
<dbReference type="KEGG" id="scb:SCAB_56431"/>
<dbReference type="Proteomes" id="UP000001444">
    <property type="component" value="Chromosome"/>
</dbReference>
<protein>
    <submittedName>
        <fullName evidence="2">Putative membrane protein</fullName>
    </submittedName>
</protein>
<keyword evidence="1" id="KW-1133">Transmembrane helix</keyword>
<proteinExistence type="predicted"/>
<sequence>MAERRKSVKAKSAACFTFDSYPHPPLHRERHGETPPEDTIAMPRPTTAQLAYGSCTVILSTLAMLLLSQTSSGVGIAVIALAALALGLLVSLTVPTPKPASGAAVRRARAAAAPAPVPVAARAEAVREPVHEPTGS</sequence>
<evidence type="ECO:0000256" key="1">
    <source>
        <dbReference type="SAM" id="Phobius"/>
    </source>
</evidence>
<dbReference type="AlphaFoldDB" id="C9Z159"/>
<accession>C9Z159</accession>
<reference evidence="2 3" key="1">
    <citation type="journal article" date="2010" name="Mol. Plant Microbe Interact.">
        <title>Streptomyces scabies 87-22 contains a coronafacic acid-like biosynthetic cluster that contributes to plant-microbe interactions.</title>
        <authorList>
            <person name="Bignell D.R."/>
            <person name="Seipke R.F."/>
            <person name="Huguet-Tapia J.C."/>
            <person name="Chambers A.H."/>
            <person name="Parry R.J."/>
            <person name="Loria R."/>
        </authorList>
    </citation>
    <scope>NUCLEOTIDE SEQUENCE [LARGE SCALE GENOMIC DNA]</scope>
    <source>
        <strain evidence="2 3">87.22</strain>
    </source>
</reference>
<organism evidence="2 3">
    <name type="scientific">Streptomyces scabiei (strain 87.22)</name>
    <dbReference type="NCBI Taxonomy" id="680198"/>
    <lineage>
        <taxon>Bacteria</taxon>
        <taxon>Bacillati</taxon>
        <taxon>Actinomycetota</taxon>
        <taxon>Actinomycetes</taxon>
        <taxon>Kitasatosporales</taxon>
        <taxon>Streptomycetaceae</taxon>
        <taxon>Streptomyces</taxon>
    </lineage>
</organism>
<name>C9Z159_STRSW</name>
<dbReference type="HOGENOM" id="CLU_155294_1_0_11"/>
<gene>
    <name evidence="2" type="ordered locus">SCAB_56431</name>
</gene>
<dbReference type="EMBL" id="FN554889">
    <property type="protein sequence ID" value="CBG72669.1"/>
    <property type="molecule type" value="Genomic_DNA"/>
</dbReference>
<keyword evidence="1" id="KW-0472">Membrane</keyword>
<evidence type="ECO:0000313" key="2">
    <source>
        <dbReference type="EMBL" id="CBG72669.1"/>
    </source>
</evidence>
<keyword evidence="1" id="KW-0812">Transmembrane</keyword>
<keyword evidence="3" id="KW-1185">Reference proteome</keyword>